<evidence type="ECO:0000313" key="2">
    <source>
        <dbReference type="EMBL" id="PTL36534.1"/>
    </source>
</evidence>
<gene>
    <name evidence="2" type="ORF">CLG94_04080</name>
</gene>
<reference evidence="2 3" key="1">
    <citation type="submission" date="2017-09" db="EMBL/GenBank/DDBJ databases">
        <title>Bloom of a denitrifying methanotroph, Candidatus Methylomirabilis limnetica, in a deep stratified lake.</title>
        <authorList>
            <person name="Graf J.S."/>
            <person name="Marchant H.K."/>
            <person name="Tienken D."/>
            <person name="Hach P.F."/>
            <person name="Brand A."/>
            <person name="Schubert C.J."/>
            <person name="Kuypers M.M."/>
            <person name="Milucka J."/>
        </authorList>
    </citation>
    <scope>NUCLEOTIDE SEQUENCE [LARGE SCALE GENOMIC DNA]</scope>
    <source>
        <strain evidence="2 3">Zug</strain>
    </source>
</reference>
<comment type="caution">
    <text evidence="2">The sequence shown here is derived from an EMBL/GenBank/DDBJ whole genome shotgun (WGS) entry which is preliminary data.</text>
</comment>
<dbReference type="EMBL" id="NVQC01000015">
    <property type="protein sequence ID" value="PTL36534.1"/>
    <property type="molecule type" value="Genomic_DNA"/>
</dbReference>
<evidence type="ECO:0000313" key="3">
    <source>
        <dbReference type="Proteomes" id="UP000241436"/>
    </source>
</evidence>
<dbReference type="Proteomes" id="UP000241436">
    <property type="component" value="Unassembled WGS sequence"/>
</dbReference>
<protein>
    <submittedName>
        <fullName evidence="2">Uncharacterized protein</fullName>
    </submittedName>
</protein>
<keyword evidence="1" id="KW-1277">Toxin-antitoxin system</keyword>
<accession>A0A2T4TZJ2</accession>
<dbReference type="AlphaFoldDB" id="A0A2T4TZJ2"/>
<keyword evidence="3" id="KW-1185">Reference proteome</keyword>
<dbReference type="Gene3D" id="3.30.2310.20">
    <property type="entry name" value="RelE-like"/>
    <property type="match status" value="1"/>
</dbReference>
<dbReference type="InterPro" id="IPR007712">
    <property type="entry name" value="RelE/ParE_toxin"/>
</dbReference>
<reference evidence="3" key="2">
    <citation type="journal article" date="2018" name="Environ. Microbiol.">
        <title>Bloom of a denitrifying methanotroph, 'Candidatus Methylomirabilis limnetica', in a deep stratified lake.</title>
        <authorList>
            <person name="Graf J.S."/>
            <person name="Mayr M.J."/>
            <person name="Marchant H.K."/>
            <person name="Tienken D."/>
            <person name="Hach P.F."/>
            <person name="Brand A."/>
            <person name="Schubert C.J."/>
            <person name="Kuypers M.M."/>
            <person name="Milucka J."/>
        </authorList>
    </citation>
    <scope>NUCLEOTIDE SEQUENCE [LARGE SCALE GENOMIC DNA]</scope>
    <source>
        <strain evidence="3">Zug</strain>
    </source>
</reference>
<dbReference type="SUPFAM" id="SSF143011">
    <property type="entry name" value="RelE-like"/>
    <property type="match status" value="1"/>
</dbReference>
<dbReference type="InterPro" id="IPR035093">
    <property type="entry name" value="RelE/ParE_toxin_dom_sf"/>
</dbReference>
<proteinExistence type="predicted"/>
<dbReference type="Pfam" id="PF05016">
    <property type="entry name" value="ParE_toxin"/>
    <property type="match status" value="1"/>
</dbReference>
<sequence length="28" mass="3489">MGDWRVIFRIENDVLVVRIQHRSEVYEE</sequence>
<evidence type="ECO:0000256" key="1">
    <source>
        <dbReference type="ARBA" id="ARBA00022649"/>
    </source>
</evidence>
<name>A0A2T4TZJ2_9BACT</name>
<organism evidence="2 3">
    <name type="scientific">Candidatus Methylomirabilis limnetica</name>
    <dbReference type="NCBI Taxonomy" id="2033718"/>
    <lineage>
        <taxon>Bacteria</taxon>
        <taxon>Candidatus Methylomirabilota</taxon>
        <taxon>Candidatus Methylomirabilia</taxon>
        <taxon>Candidatus Methylomirabilales</taxon>
        <taxon>Candidatus Methylomirabilaceae</taxon>
        <taxon>Candidatus Methylomirabilis</taxon>
    </lineage>
</organism>